<keyword evidence="2" id="KW-1185">Reference proteome</keyword>
<reference evidence="1" key="1">
    <citation type="submission" date="2023-11" db="EMBL/GenBank/DDBJ databases">
        <authorList>
            <person name="Poullet M."/>
        </authorList>
    </citation>
    <scope>NUCLEOTIDE SEQUENCE</scope>
    <source>
        <strain evidence="1">E1834</strain>
    </source>
</reference>
<dbReference type="EMBL" id="CAVMJV010000017">
    <property type="protein sequence ID" value="CAK5058849.1"/>
    <property type="molecule type" value="Genomic_DNA"/>
</dbReference>
<proteinExistence type="predicted"/>
<evidence type="ECO:0000313" key="1">
    <source>
        <dbReference type="EMBL" id="CAK5058849.1"/>
    </source>
</evidence>
<comment type="caution">
    <text evidence="1">The sequence shown here is derived from an EMBL/GenBank/DDBJ whole genome shotgun (WGS) entry which is preliminary data.</text>
</comment>
<organism evidence="1 2">
    <name type="scientific">Meloidogyne enterolobii</name>
    <name type="common">Root-knot nematode worm</name>
    <name type="synonym">Meloidogyne mayaguensis</name>
    <dbReference type="NCBI Taxonomy" id="390850"/>
    <lineage>
        <taxon>Eukaryota</taxon>
        <taxon>Metazoa</taxon>
        <taxon>Ecdysozoa</taxon>
        <taxon>Nematoda</taxon>
        <taxon>Chromadorea</taxon>
        <taxon>Rhabditida</taxon>
        <taxon>Tylenchina</taxon>
        <taxon>Tylenchomorpha</taxon>
        <taxon>Tylenchoidea</taxon>
        <taxon>Meloidogynidae</taxon>
        <taxon>Meloidogyninae</taxon>
        <taxon>Meloidogyne</taxon>
    </lineage>
</organism>
<name>A0ACB0YRI9_MELEN</name>
<accession>A0ACB0YRI9</accession>
<evidence type="ECO:0000313" key="2">
    <source>
        <dbReference type="Proteomes" id="UP001497535"/>
    </source>
</evidence>
<gene>
    <name evidence="1" type="ORF">MENTE1834_LOCUS15551</name>
</gene>
<dbReference type="Proteomes" id="UP001497535">
    <property type="component" value="Unassembled WGS sequence"/>
</dbReference>
<sequence length="425" mass="44743">MEDGTGVQNKEAKPSENEEVQEEGNPPENEDKIEGANVQKENAESLVNENKEKEDEVQSEEAKPSENGSKEDGTEVQQEDVKSAENEGQLKEDGSEVQGEDARDPESGSTDTTAVASTPTEHSLNGSFNNQTSFSPNNDTSDPTSNVPPEPSDSSSLPPPIAGMSTEPSEPSTETTGQHTGPPSEETKSSAQTTTTTVAASTESSGNLFLIVVIIFLVLLLVAIFVCCCMLRKKNPEDDKDLEMQDLASDGGSSKTEGSELGKKLKGAASEVKTEEKEEDEMETALGVGTELFSFAPGSDDTAISVKEKTAVEVSKRLGSGSAVGGRSNMKTAVLRDELEDDEAGFENAKTAVPGEGSGATKTAAAPDAKESSVEDKEGRGGAKTAISGDDTTGETKTDEEKKENEEEKKEGKEEAAEGEEGSEE</sequence>
<protein>
    <submittedName>
        <fullName evidence="1">Uncharacterized protein</fullName>
    </submittedName>
</protein>